<dbReference type="GeneID" id="127752281"/>
<keyword evidence="3" id="KW-1185">Reference proteome</keyword>
<dbReference type="Proteomes" id="UP000504606">
    <property type="component" value="Unplaced"/>
</dbReference>
<dbReference type="Gene3D" id="3.50.50.60">
    <property type="entry name" value="FAD/NAD(P)-binding domain"/>
    <property type="match status" value="1"/>
</dbReference>
<dbReference type="InterPro" id="IPR000172">
    <property type="entry name" value="GMC_OxRdtase_N"/>
</dbReference>
<gene>
    <name evidence="4" type="primary">LOC127752281</name>
</gene>
<dbReference type="InterPro" id="IPR012132">
    <property type="entry name" value="GMC_OxRdtase"/>
</dbReference>
<dbReference type="PANTHER" id="PTHR11552:SF216">
    <property type="entry name" value="GLUCOSE-METHANOL-CHOLINE OXIDOREDUCTASE N-TERMINAL DOMAIN-CONTAINING PROTEIN"/>
    <property type="match status" value="1"/>
</dbReference>
<protein>
    <submittedName>
        <fullName evidence="4">L-sorbose 1-dehydrogenase-like</fullName>
    </submittedName>
</protein>
<dbReference type="Pfam" id="PF05199">
    <property type="entry name" value="GMC_oxred_C"/>
    <property type="match status" value="1"/>
</dbReference>
<dbReference type="RefSeq" id="XP_052133117.1">
    <property type="nucleotide sequence ID" value="XM_052277157.1"/>
</dbReference>
<dbReference type="AlphaFoldDB" id="A0A9C6XBL0"/>
<dbReference type="GO" id="GO:0050660">
    <property type="term" value="F:flavin adenine dinucleotide binding"/>
    <property type="evidence" value="ECO:0007669"/>
    <property type="project" value="InterPro"/>
</dbReference>
<dbReference type="PANTHER" id="PTHR11552">
    <property type="entry name" value="GLUCOSE-METHANOL-CHOLINE GMC OXIDOREDUCTASE"/>
    <property type="match status" value="1"/>
</dbReference>
<dbReference type="SUPFAM" id="SSF54373">
    <property type="entry name" value="FAD-linked reductases, C-terminal domain"/>
    <property type="match status" value="1"/>
</dbReference>
<dbReference type="InterPro" id="IPR007867">
    <property type="entry name" value="GMC_OxRtase_C"/>
</dbReference>
<organism evidence="3 4">
    <name type="scientific">Frankliniella occidentalis</name>
    <name type="common">Western flower thrips</name>
    <name type="synonym">Euthrips occidentalis</name>
    <dbReference type="NCBI Taxonomy" id="133901"/>
    <lineage>
        <taxon>Eukaryota</taxon>
        <taxon>Metazoa</taxon>
        <taxon>Ecdysozoa</taxon>
        <taxon>Arthropoda</taxon>
        <taxon>Hexapoda</taxon>
        <taxon>Insecta</taxon>
        <taxon>Pterygota</taxon>
        <taxon>Neoptera</taxon>
        <taxon>Paraneoptera</taxon>
        <taxon>Thysanoptera</taxon>
        <taxon>Terebrantia</taxon>
        <taxon>Thripoidea</taxon>
        <taxon>Thripidae</taxon>
        <taxon>Frankliniella</taxon>
    </lineage>
</organism>
<reference evidence="4" key="1">
    <citation type="submission" date="2025-08" db="UniProtKB">
        <authorList>
            <consortium name="RefSeq"/>
        </authorList>
    </citation>
    <scope>IDENTIFICATION</scope>
    <source>
        <tissue evidence="4">Whole organism</tissue>
    </source>
</reference>
<comment type="similarity">
    <text evidence="1">Belongs to the GMC oxidoreductase family.</text>
</comment>
<dbReference type="InterPro" id="IPR036188">
    <property type="entry name" value="FAD/NAD-bd_sf"/>
</dbReference>
<proteinExistence type="inferred from homology"/>
<sequence>MQPIRTPVCGTVYPEKVRLRSPILYKSSDRCFHANPWTGQAFLRPVRSRSNLHIGKGVRVTRVLVEPDGPGGGGRAVGVQYVRGRRARAVRARKEVILCAGTIGSPHLLLLSGIGPAAHLRDHGIAVLRDLPGVGLNLQDHVAMGGLAFLVNESVALVESRMQRPRYALEYALRGTGPMTLPGGAEALAFLQSPLAEAEAALAASSGPARKRSRRADVELVFGPGALPGDTGGSIRRSINLDEDFWRRVYGAVAGRDAWNAVPILLRPRSRGALRLRSANPFHWPRLHANYFQDPRDLQVLVHAIKM</sequence>
<name>A0A9C6XBL0_FRAOC</name>
<dbReference type="OrthoDB" id="269227at2759"/>
<evidence type="ECO:0000313" key="4">
    <source>
        <dbReference type="RefSeq" id="XP_052133117.1"/>
    </source>
</evidence>
<feature type="domain" description="Glucose-methanol-choline oxidoreductase N-terminal" evidence="2">
    <location>
        <begin position="101"/>
        <end position="115"/>
    </location>
</feature>
<dbReference type="KEGG" id="foc:127752281"/>
<accession>A0A9C6XBL0</accession>
<dbReference type="GO" id="GO:0016614">
    <property type="term" value="F:oxidoreductase activity, acting on CH-OH group of donors"/>
    <property type="evidence" value="ECO:0007669"/>
    <property type="project" value="InterPro"/>
</dbReference>
<dbReference type="SUPFAM" id="SSF51905">
    <property type="entry name" value="FAD/NAD(P)-binding domain"/>
    <property type="match status" value="1"/>
</dbReference>
<dbReference type="PROSITE" id="PS00624">
    <property type="entry name" value="GMC_OXRED_2"/>
    <property type="match status" value="1"/>
</dbReference>
<evidence type="ECO:0000313" key="3">
    <source>
        <dbReference type="Proteomes" id="UP000504606"/>
    </source>
</evidence>
<evidence type="ECO:0000259" key="2">
    <source>
        <dbReference type="PROSITE" id="PS00624"/>
    </source>
</evidence>
<dbReference type="Pfam" id="PF00732">
    <property type="entry name" value="GMC_oxred_N"/>
    <property type="match status" value="1"/>
</dbReference>
<dbReference type="Gene3D" id="3.30.560.10">
    <property type="entry name" value="Glucose Oxidase, domain 3"/>
    <property type="match status" value="1"/>
</dbReference>
<evidence type="ECO:0000256" key="1">
    <source>
        <dbReference type="ARBA" id="ARBA00010790"/>
    </source>
</evidence>
<feature type="non-terminal residue" evidence="4">
    <location>
        <position position="307"/>
    </location>
</feature>